<keyword evidence="1" id="KW-1133">Transmembrane helix</keyword>
<dbReference type="RefSeq" id="WP_156140271.1">
    <property type="nucleotide sequence ID" value="NZ_BBLT01000001.1"/>
</dbReference>
<dbReference type="STRING" id="153721.MYP_630"/>
<accession>A0A098LB47</accession>
<proteinExistence type="predicted"/>
<feature type="transmembrane region" description="Helical" evidence="1">
    <location>
        <begin position="6"/>
        <end position="29"/>
    </location>
</feature>
<keyword evidence="3" id="KW-1185">Reference proteome</keyword>
<dbReference type="EMBL" id="BBLT01000001">
    <property type="protein sequence ID" value="GAL83403.1"/>
    <property type="molecule type" value="Genomic_DNA"/>
</dbReference>
<keyword evidence="1" id="KW-0472">Membrane</keyword>
<evidence type="ECO:0000256" key="1">
    <source>
        <dbReference type="SAM" id="Phobius"/>
    </source>
</evidence>
<evidence type="ECO:0000313" key="2">
    <source>
        <dbReference type="EMBL" id="GAL83403.1"/>
    </source>
</evidence>
<keyword evidence="1" id="KW-0812">Transmembrane</keyword>
<organism evidence="2 3">
    <name type="scientific">Sporocytophaga myxococcoides</name>
    <dbReference type="NCBI Taxonomy" id="153721"/>
    <lineage>
        <taxon>Bacteria</taxon>
        <taxon>Pseudomonadati</taxon>
        <taxon>Bacteroidota</taxon>
        <taxon>Cytophagia</taxon>
        <taxon>Cytophagales</taxon>
        <taxon>Cytophagaceae</taxon>
        <taxon>Sporocytophaga</taxon>
    </lineage>
</organism>
<name>A0A098LB47_9BACT</name>
<protein>
    <submittedName>
        <fullName evidence="2">Uncharacterized protein</fullName>
    </submittedName>
</protein>
<dbReference type="Proteomes" id="UP000030185">
    <property type="component" value="Unassembled WGS sequence"/>
</dbReference>
<dbReference type="AlphaFoldDB" id="A0A098LB47"/>
<comment type="caution">
    <text evidence="2">The sequence shown here is derived from an EMBL/GenBank/DDBJ whole genome shotgun (WGS) entry which is preliminary data.</text>
</comment>
<sequence>MNSPVSFGKLVAATTISTILVLFIGYLLFIHIAMFFERGHGVPPGVYTTPIDVKVN</sequence>
<evidence type="ECO:0000313" key="3">
    <source>
        <dbReference type="Proteomes" id="UP000030185"/>
    </source>
</evidence>
<gene>
    <name evidence="2" type="ORF">MYP_630</name>
</gene>
<reference evidence="2 3" key="1">
    <citation type="submission" date="2014-09" db="EMBL/GenBank/DDBJ databases">
        <title>Sporocytophaga myxococcoides PG-01 genome sequencing.</title>
        <authorList>
            <person name="Liu L."/>
            <person name="Gao P.J."/>
            <person name="Chen G.J."/>
            <person name="Wang L.S."/>
        </authorList>
    </citation>
    <scope>NUCLEOTIDE SEQUENCE [LARGE SCALE GENOMIC DNA]</scope>
    <source>
        <strain evidence="2 3">PG-01</strain>
    </source>
</reference>